<sequence length="372" mass="42583">MEDTPSFTFTTPEQHHQRFSVDENDTNSEDWHFRNGPSPITAPRFQGEEQDESKADDPSWNFAHSHFRRRNRLETRLEELQKDVASLTLKLRATGNRSTSLDASSVLYTSKEQEDINSHKDQGRVNNTVKMLRELHQVTTERDQLRFELEKAKKELVVAEKKCQDAMKSRKAYDKLKAHCDSLQESLDLSERIRVRQKKLLQQEQGFMHAGYDILDSLVASSHQDEEEHAGLATHEQAPSEPTAAASRSRTPRSVLKTTTPTTKQHRSDFDSLLQVDAPQFSTRRPSRIATSSTRRPSQTQVQQRDAMRQAARWARSRGAAVDISTSTTQMPTRRTPIGRPKNSFLAPTQASLRRAHELPRRGDHERPPFVV</sequence>
<name>A0A2P4X595_9STRA</name>
<evidence type="ECO:0000313" key="3">
    <source>
        <dbReference type="EMBL" id="POM60721.1"/>
    </source>
</evidence>
<feature type="compositionally biased region" description="Polar residues" evidence="2">
    <location>
        <begin position="324"/>
        <end position="333"/>
    </location>
</feature>
<feature type="compositionally biased region" description="Polar residues" evidence="2">
    <location>
        <begin position="280"/>
        <end position="303"/>
    </location>
</feature>
<proteinExistence type="predicted"/>
<dbReference type="EMBL" id="NCKW01016835">
    <property type="protein sequence ID" value="POM60721.1"/>
    <property type="molecule type" value="Genomic_DNA"/>
</dbReference>
<dbReference type="AlphaFoldDB" id="A0A2P4X595"/>
<reference evidence="3 4" key="1">
    <citation type="journal article" date="2017" name="Genome Biol. Evol.">
        <title>Phytophthora megakarya and P. palmivora, closely related causal agents of cacao black pod rot, underwent increases in genome sizes and gene numbers by different mechanisms.</title>
        <authorList>
            <person name="Ali S.S."/>
            <person name="Shao J."/>
            <person name="Lary D.J."/>
            <person name="Kronmiller B."/>
            <person name="Shen D."/>
            <person name="Strem M.D."/>
            <person name="Amoako-Attah I."/>
            <person name="Akrofi A.Y."/>
            <person name="Begoude B.A."/>
            <person name="Ten Hoopen G.M."/>
            <person name="Coulibaly K."/>
            <person name="Kebe B.I."/>
            <person name="Melnick R.L."/>
            <person name="Guiltinan M.J."/>
            <person name="Tyler B.M."/>
            <person name="Meinhardt L.W."/>
            <person name="Bailey B.A."/>
        </authorList>
    </citation>
    <scope>NUCLEOTIDE SEQUENCE [LARGE SCALE GENOMIC DNA]</scope>
    <source>
        <strain evidence="4">sbr112.9</strain>
    </source>
</reference>
<keyword evidence="4" id="KW-1185">Reference proteome</keyword>
<evidence type="ECO:0000256" key="1">
    <source>
        <dbReference type="SAM" id="Coils"/>
    </source>
</evidence>
<keyword evidence="1" id="KW-0175">Coiled coil</keyword>
<accession>A0A2P4X595</accession>
<feature type="region of interest" description="Disordered" evidence="2">
    <location>
        <begin position="1"/>
        <end position="62"/>
    </location>
</feature>
<organism evidence="3 4">
    <name type="scientific">Phytophthora palmivora</name>
    <dbReference type="NCBI Taxonomy" id="4796"/>
    <lineage>
        <taxon>Eukaryota</taxon>
        <taxon>Sar</taxon>
        <taxon>Stramenopiles</taxon>
        <taxon>Oomycota</taxon>
        <taxon>Peronosporomycetes</taxon>
        <taxon>Peronosporales</taxon>
        <taxon>Peronosporaceae</taxon>
        <taxon>Phytophthora</taxon>
    </lineage>
</organism>
<evidence type="ECO:0000256" key="2">
    <source>
        <dbReference type="SAM" id="MobiDB-lite"/>
    </source>
</evidence>
<dbReference type="Proteomes" id="UP000237271">
    <property type="component" value="Unassembled WGS sequence"/>
</dbReference>
<evidence type="ECO:0000313" key="4">
    <source>
        <dbReference type="Proteomes" id="UP000237271"/>
    </source>
</evidence>
<feature type="coiled-coil region" evidence="1">
    <location>
        <begin position="135"/>
        <end position="169"/>
    </location>
</feature>
<gene>
    <name evidence="3" type="ORF">PHPALM_30383</name>
</gene>
<dbReference type="OrthoDB" id="79533at2759"/>
<feature type="compositionally biased region" description="Basic and acidic residues" evidence="2">
    <location>
        <begin position="355"/>
        <end position="372"/>
    </location>
</feature>
<comment type="caution">
    <text evidence="3">The sequence shown here is derived from an EMBL/GenBank/DDBJ whole genome shotgun (WGS) entry which is preliminary data.</text>
</comment>
<feature type="coiled-coil region" evidence="1">
    <location>
        <begin position="63"/>
        <end position="97"/>
    </location>
</feature>
<protein>
    <submittedName>
        <fullName evidence="3">Zinc ion binding protein</fullName>
    </submittedName>
</protein>
<feature type="region of interest" description="Disordered" evidence="2">
    <location>
        <begin position="222"/>
        <end position="303"/>
    </location>
</feature>
<feature type="compositionally biased region" description="Polar residues" evidence="2">
    <location>
        <begin position="1"/>
        <end position="12"/>
    </location>
</feature>
<feature type="region of interest" description="Disordered" evidence="2">
    <location>
        <begin position="315"/>
        <end position="372"/>
    </location>
</feature>